<protein>
    <submittedName>
        <fullName evidence="4">GNAT family N-acetyltransferase</fullName>
    </submittedName>
</protein>
<evidence type="ECO:0000259" key="3">
    <source>
        <dbReference type="PROSITE" id="PS51186"/>
    </source>
</evidence>
<dbReference type="Proteomes" id="UP000660885">
    <property type="component" value="Unassembled WGS sequence"/>
</dbReference>
<proteinExistence type="predicted"/>
<accession>A0ABS1U504</accession>
<dbReference type="CDD" id="cd04301">
    <property type="entry name" value="NAT_SF"/>
    <property type="match status" value="1"/>
</dbReference>
<dbReference type="InterPro" id="IPR050832">
    <property type="entry name" value="Bact_Acetyltransf"/>
</dbReference>
<dbReference type="Pfam" id="PF00583">
    <property type="entry name" value="Acetyltransf_1"/>
    <property type="match status" value="1"/>
</dbReference>
<comment type="caution">
    <text evidence="4">The sequence shown here is derived from an EMBL/GenBank/DDBJ whole genome shotgun (WGS) entry which is preliminary data.</text>
</comment>
<dbReference type="RefSeq" id="WP_202833022.1">
    <property type="nucleotide sequence ID" value="NZ_JAETWB010000008.1"/>
</dbReference>
<dbReference type="EMBL" id="JAETWB010000008">
    <property type="protein sequence ID" value="MBL6079775.1"/>
    <property type="molecule type" value="Genomic_DNA"/>
</dbReference>
<gene>
    <name evidence="4" type="ORF">JMJ56_17285</name>
</gene>
<dbReference type="PROSITE" id="PS51186">
    <property type="entry name" value="GNAT"/>
    <property type="match status" value="1"/>
</dbReference>
<keyword evidence="2" id="KW-0012">Acyltransferase</keyword>
<sequence length="154" mass="17085">MSPRILAVSDRPDLAPLVARWLVDAFYRPPADMTTEAMTALILAPPQGPEESFVLFEGDRPIGTASLAHDDLPSRLDLTPWLAGVFVLPEHRGRGHASALVRHVEGFARAASVAELWLYTRTAEPLYARLGWQRAGLEQNNGHEVALMRRRLDP</sequence>
<reference evidence="4 5" key="1">
    <citation type="submission" date="2021-01" db="EMBL/GenBank/DDBJ databases">
        <title>Belnapia mucosa sp. nov. and Belnapia arida sp. nov., isolated from the Tabernas Desert (Almeria, Spain).</title>
        <authorList>
            <person name="Molina-Menor E."/>
            <person name="Vidal-Verdu A."/>
            <person name="Calonge A."/>
            <person name="Satari L."/>
            <person name="Pereto J."/>
            <person name="Porcar M."/>
        </authorList>
    </citation>
    <scope>NUCLEOTIDE SEQUENCE [LARGE SCALE GENOMIC DNA]</scope>
    <source>
        <strain evidence="4 5">T18</strain>
    </source>
</reference>
<dbReference type="SUPFAM" id="SSF55729">
    <property type="entry name" value="Acyl-CoA N-acyltransferases (Nat)"/>
    <property type="match status" value="1"/>
</dbReference>
<keyword evidence="1" id="KW-0808">Transferase</keyword>
<dbReference type="PANTHER" id="PTHR43877">
    <property type="entry name" value="AMINOALKYLPHOSPHONATE N-ACETYLTRANSFERASE-RELATED-RELATED"/>
    <property type="match status" value="1"/>
</dbReference>
<evidence type="ECO:0000313" key="5">
    <source>
        <dbReference type="Proteomes" id="UP000660885"/>
    </source>
</evidence>
<name>A0ABS1U504_9PROT</name>
<feature type="domain" description="N-acetyltransferase" evidence="3">
    <location>
        <begin position="5"/>
        <end position="153"/>
    </location>
</feature>
<evidence type="ECO:0000256" key="1">
    <source>
        <dbReference type="ARBA" id="ARBA00022679"/>
    </source>
</evidence>
<dbReference type="InterPro" id="IPR000182">
    <property type="entry name" value="GNAT_dom"/>
</dbReference>
<evidence type="ECO:0000256" key="2">
    <source>
        <dbReference type="ARBA" id="ARBA00023315"/>
    </source>
</evidence>
<dbReference type="InterPro" id="IPR016181">
    <property type="entry name" value="Acyl_CoA_acyltransferase"/>
</dbReference>
<organism evidence="4 5">
    <name type="scientific">Belnapia arida</name>
    <dbReference type="NCBI Taxonomy" id="2804533"/>
    <lineage>
        <taxon>Bacteria</taxon>
        <taxon>Pseudomonadati</taxon>
        <taxon>Pseudomonadota</taxon>
        <taxon>Alphaproteobacteria</taxon>
        <taxon>Acetobacterales</taxon>
        <taxon>Roseomonadaceae</taxon>
        <taxon>Belnapia</taxon>
    </lineage>
</organism>
<dbReference type="Gene3D" id="3.40.630.30">
    <property type="match status" value="1"/>
</dbReference>
<keyword evidence="5" id="KW-1185">Reference proteome</keyword>
<evidence type="ECO:0000313" key="4">
    <source>
        <dbReference type="EMBL" id="MBL6079775.1"/>
    </source>
</evidence>